<dbReference type="HOGENOM" id="CLU_052212_0_2_1"/>
<dbReference type="Pfam" id="PF06330">
    <property type="entry name" value="TRI5"/>
    <property type="match status" value="1"/>
</dbReference>
<keyword evidence="4" id="KW-1185">Reference proteome</keyword>
<dbReference type="AlphaFoldDB" id="A0A0C3QKL6"/>
<accession>A0A0C3QKL6</accession>
<organism evidence="3 4">
    <name type="scientific">Tulasnella calospora MUT 4182</name>
    <dbReference type="NCBI Taxonomy" id="1051891"/>
    <lineage>
        <taxon>Eukaryota</taxon>
        <taxon>Fungi</taxon>
        <taxon>Dikarya</taxon>
        <taxon>Basidiomycota</taxon>
        <taxon>Agaricomycotina</taxon>
        <taxon>Agaricomycetes</taxon>
        <taxon>Cantharellales</taxon>
        <taxon>Tulasnellaceae</taxon>
        <taxon>Tulasnella</taxon>
    </lineage>
</organism>
<proteinExistence type="inferred from homology"/>
<dbReference type="InterPro" id="IPR024652">
    <property type="entry name" value="Trichodiene_synth"/>
</dbReference>
<evidence type="ECO:0000313" key="4">
    <source>
        <dbReference type="Proteomes" id="UP000054248"/>
    </source>
</evidence>
<evidence type="ECO:0008006" key="5">
    <source>
        <dbReference type="Google" id="ProtNLM"/>
    </source>
</evidence>
<dbReference type="GO" id="GO:0016838">
    <property type="term" value="F:carbon-oxygen lyase activity, acting on phosphates"/>
    <property type="evidence" value="ECO:0007669"/>
    <property type="project" value="InterPro"/>
</dbReference>
<keyword evidence="2" id="KW-0456">Lyase</keyword>
<name>A0A0C3QKL6_9AGAM</name>
<evidence type="ECO:0000313" key="3">
    <source>
        <dbReference type="EMBL" id="KIO26964.1"/>
    </source>
</evidence>
<dbReference type="SUPFAM" id="SSF48576">
    <property type="entry name" value="Terpenoid synthases"/>
    <property type="match status" value="1"/>
</dbReference>
<evidence type="ECO:0000256" key="1">
    <source>
        <dbReference type="ARBA" id="ARBA00007946"/>
    </source>
</evidence>
<protein>
    <recommendedName>
        <fullName evidence="5">Trichodiene synthase</fullName>
    </recommendedName>
</protein>
<dbReference type="EMBL" id="KN823016">
    <property type="protein sequence ID" value="KIO26964.1"/>
    <property type="molecule type" value="Genomic_DNA"/>
</dbReference>
<dbReference type="OrthoDB" id="2998174at2759"/>
<comment type="similarity">
    <text evidence="1">Belongs to the trichodiene synthase family.</text>
</comment>
<dbReference type="Gene3D" id="1.10.600.10">
    <property type="entry name" value="Farnesyl Diphosphate Synthase"/>
    <property type="match status" value="1"/>
</dbReference>
<dbReference type="STRING" id="1051891.A0A0C3QKL6"/>
<evidence type="ECO:0000256" key="2">
    <source>
        <dbReference type="ARBA" id="ARBA00023239"/>
    </source>
</evidence>
<gene>
    <name evidence="3" type="ORF">M407DRAFT_23789</name>
</gene>
<sequence>MLFSFSPLSLLQRVCRASYGLVDVVNLLSRPHPRSLSNPSTCHDFDSDIDSDTVEDETKRIIQDFLNALNFQSPRTPLNTELRRKLQTEIESWNIDVSTTFTDKMLSNSCNMAECSYPNCSFDIQYFIALYTAFTFYADDHCEDDPEPIGQFAFRFLEGQKQLDPVLDRFAAHLKNAFDLWPLAGANFIVSGTFDSMTSMYLEYTTKDMTIRPQATRYPNFLRSKSGVGVPYAQFTFPKAWRDGLNSYVQIIPEMDYFINGTNDVLSYYKESLAGETDNYVHLRAAAEEKSPIQVLHELSGEIVDTVRKITNVVSPDPELAEIWRQFLHVCPPSSSPAALHGFQTGEIPGS</sequence>
<dbReference type="Proteomes" id="UP000054248">
    <property type="component" value="Unassembled WGS sequence"/>
</dbReference>
<dbReference type="InterPro" id="IPR008949">
    <property type="entry name" value="Isoprenoid_synthase_dom_sf"/>
</dbReference>
<reference evidence="3 4" key="1">
    <citation type="submission" date="2014-04" db="EMBL/GenBank/DDBJ databases">
        <authorList>
            <consortium name="DOE Joint Genome Institute"/>
            <person name="Kuo A."/>
            <person name="Girlanda M."/>
            <person name="Perotto S."/>
            <person name="Kohler A."/>
            <person name="Nagy L.G."/>
            <person name="Floudas D."/>
            <person name="Copeland A."/>
            <person name="Barry K.W."/>
            <person name="Cichocki N."/>
            <person name="Veneault-Fourrey C."/>
            <person name="LaButti K."/>
            <person name="Lindquist E.A."/>
            <person name="Lipzen A."/>
            <person name="Lundell T."/>
            <person name="Morin E."/>
            <person name="Murat C."/>
            <person name="Sun H."/>
            <person name="Tunlid A."/>
            <person name="Henrissat B."/>
            <person name="Grigoriev I.V."/>
            <person name="Hibbett D.S."/>
            <person name="Martin F."/>
            <person name="Nordberg H.P."/>
            <person name="Cantor M.N."/>
            <person name="Hua S.X."/>
        </authorList>
    </citation>
    <scope>NUCLEOTIDE SEQUENCE [LARGE SCALE GENOMIC DNA]</scope>
    <source>
        <strain evidence="3 4">MUT 4182</strain>
    </source>
</reference>
<reference evidence="4" key="2">
    <citation type="submission" date="2015-01" db="EMBL/GenBank/DDBJ databases">
        <title>Evolutionary Origins and Diversification of the Mycorrhizal Mutualists.</title>
        <authorList>
            <consortium name="DOE Joint Genome Institute"/>
            <consortium name="Mycorrhizal Genomics Consortium"/>
            <person name="Kohler A."/>
            <person name="Kuo A."/>
            <person name="Nagy L.G."/>
            <person name="Floudas D."/>
            <person name="Copeland A."/>
            <person name="Barry K.W."/>
            <person name="Cichocki N."/>
            <person name="Veneault-Fourrey C."/>
            <person name="LaButti K."/>
            <person name="Lindquist E.A."/>
            <person name="Lipzen A."/>
            <person name="Lundell T."/>
            <person name="Morin E."/>
            <person name="Murat C."/>
            <person name="Riley R."/>
            <person name="Ohm R."/>
            <person name="Sun H."/>
            <person name="Tunlid A."/>
            <person name="Henrissat B."/>
            <person name="Grigoriev I.V."/>
            <person name="Hibbett D.S."/>
            <person name="Martin F."/>
        </authorList>
    </citation>
    <scope>NUCLEOTIDE SEQUENCE [LARGE SCALE GENOMIC DNA]</scope>
    <source>
        <strain evidence="4">MUT 4182</strain>
    </source>
</reference>